<feature type="transmembrane region" description="Helical" evidence="7">
    <location>
        <begin position="96"/>
        <end position="116"/>
    </location>
</feature>
<feature type="transmembrane region" description="Helical" evidence="7">
    <location>
        <begin position="64"/>
        <end position="84"/>
    </location>
</feature>
<dbReference type="InterPro" id="IPR017472">
    <property type="entry name" value="Undecaprenyl-P_galact_Ptfrase"/>
</dbReference>
<protein>
    <submittedName>
        <fullName evidence="9">Undecaprenyl-phosphate galactose phosphotransferase, WbaP/exopolysaccharide biosynthesis polyprenyl glycosylphosphotransferase</fullName>
    </submittedName>
</protein>
<evidence type="ECO:0000259" key="8">
    <source>
        <dbReference type="Pfam" id="PF02397"/>
    </source>
</evidence>
<dbReference type="Pfam" id="PF13727">
    <property type="entry name" value="CoA_binding_3"/>
    <property type="match status" value="1"/>
</dbReference>
<dbReference type="EMBL" id="FWWU01000009">
    <property type="protein sequence ID" value="SMB90155.1"/>
    <property type="molecule type" value="Genomic_DNA"/>
</dbReference>
<keyword evidence="10" id="KW-1185">Reference proteome</keyword>
<accession>A0A1W1VA20</accession>
<evidence type="ECO:0000256" key="7">
    <source>
        <dbReference type="SAM" id="Phobius"/>
    </source>
</evidence>
<evidence type="ECO:0000256" key="2">
    <source>
        <dbReference type="ARBA" id="ARBA00006464"/>
    </source>
</evidence>
<keyword evidence="4 7" id="KW-0812">Transmembrane</keyword>
<dbReference type="GO" id="GO:0005886">
    <property type="term" value="C:plasma membrane"/>
    <property type="evidence" value="ECO:0007669"/>
    <property type="project" value="InterPro"/>
</dbReference>
<dbReference type="Pfam" id="PF02397">
    <property type="entry name" value="Bac_transf"/>
    <property type="match status" value="1"/>
</dbReference>
<evidence type="ECO:0000313" key="10">
    <source>
        <dbReference type="Proteomes" id="UP000192582"/>
    </source>
</evidence>
<evidence type="ECO:0000313" key="9">
    <source>
        <dbReference type="EMBL" id="SMB90155.1"/>
    </source>
</evidence>
<keyword evidence="6 7" id="KW-0472">Membrane</keyword>
<dbReference type="PANTHER" id="PTHR30576:SF10">
    <property type="entry name" value="SLL5057 PROTEIN"/>
    <property type="match status" value="1"/>
</dbReference>
<keyword evidence="3 9" id="KW-0808">Transferase</keyword>
<dbReference type="Gene3D" id="3.40.50.720">
    <property type="entry name" value="NAD(P)-binding Rossmann-like Domain"/>
    <property type="match status" value="1"/>
</dbReference>
<dbReference type="PANTHER" id="PTHR30576">
    <property type="entry name" value="COLANIC BIOSYNTHESIS UDP-GLUCOSE LIPID CARRIER TRANSFERASE"/>
    <property type="match status" value="1"/>
</dbReference>
<organism evidence="9 10">
    <name type="scientific">Deinococcus hopiensis KR-140</name>
    <dbReference type="NCBI Taxonomy" id="695939"/>
    <lineage>
        <taxon>Bacteria</taxon>
        <taxon>Thermotogati</taxon>
        <taxon>Deinococcota</taxon>
        <taxon>Deinococci</taxon>
        <taxon>Deinococcales</taxon>
        <taxon>Deinococcaceae</taxon>
        <taxon>Deinococcus</taxon>
    </lineage>
</organism>
<dbReference type="InterPro" id="IPR029063">
    <property type="entry name" value="SAM-dependent_MTases_sf"/>
</dbReference>
<feature type="transmembrane region" description="Helical" evidence="7">
    <location>
        <begin position="457"/>
        <end position="474"/>
    </location>
</feature>
<dbReference type="GO" id="GO:0000271">
    <property type="term" value="P:polysaccharide biosynthetic process"/>
    <property type="evidence" value="ECO:0007669"/>
    <property type="project" value="InterPro"/>
</dbReference>
<evidence type="ECO:0000256" key="5">
    <source>
        <dbReference type="ARBA" id="ARBA00022989"/>
    </source>
</evidence>
<reference evidence="9 10" key="1">
    <citation type="submission" date="2017-04" db="EMBL/GenBank/DDBJ databases">
        <authorList>
            <person name="Afonso C.L."/>
            <person name="Miller P.J."/>
            <person name="Scott M.A."/>
            <person name="Spackman E."/>
            <person name="Goraichik I."/>
            <person name="Dimitrov K.M."/>
            <person name="Suarez D.L."/>
            <person name="Swayne D.E."/>
        </authorList>
    </citation>
    <scope>NUCLEOTIDE SEQUENCE [LARGE SCALE GENOMIC DNA]</scope>
    <source>
        <strain evidence="9 10">KR-140</strain>
    </source>
</reference>
<dbReference type="NCBIfam" id="TIGR03025">
    <property type="entry name" value="EPS_sugtrans"/>
    <property type="match status" value="1"/>
</dbReference>
<dbReference type="InterPro" id="IPR017475">
    <property type="entry name" value="EPS_sugar_tfrase"/>
</dbReference>
<dbReference type="InterPro" id="IPR003362">
    <property type="entry name" value="Bact_transf"/>
</dbReference>
<dbReference type="Proteomes" id="UP000192582">
    <property type="component" value="Unassembled WGS sequence"/>
</dbReference>
<sequence>MRLSSERVATRAGRAQVALNFQISFALQVLALLIGDLASVLLAYGVSSLIVKTIGGPSLRLEAVITWMALWISWRAYQGLYPGYGRSPQTELRLHTVGTTLIALTQLAASFAAHSFPLSARSVIIEWLAVLFVGLFVRYFIRNILIRSGNYGRPVSIIGAGSTASLIITHLKRHPAYGLNPVAAYDDNVVLHGSMLCEIPVLGSIELALTQPATQHALISIPSARSEVQQRLINSIYAAFPITWVIPDLFNVPNQALQFHNIGTVASLELKNNLRSIRSRLVKRSLDLIGSTLGLIILLPILVLIALAIKIDSPGPVVYRARRLGRYGKTFDCFKFRSMHRNAEEKLQRMLDNDPSLKEEFDSTHKLKNDPRVTRVGRFLRKTSLDELPQLINVIIGNMSLVGPRPIVEAEVSRYKSVYEVYKQVQPGMTGYWQANGRSDTTYDERVDMDKFYITNWTVWLDLIILLQTVRVVLMGRGAY</sequence>
<dbReference type="GO" id="GO:0016780">
    <property type="term" value="F:phosphotransferase activity, for other substituted phosphate groups"/>
    <property type="evidence" value="ECO:0007669"/>
    <property type="project" value="TreeGrafter"/>
</dbReference>
<dbReference type="NCBIfam" id="TIGR03022">
    <property type="entry name" value="WbaP_sugtrans"/>
    <property type="match status" value="1"/>
</dbReference>
<feature type="transmembrane region" description="Helical" evidence="7">
    <location>
        <begin position="21"/>
        <end position="44"/>
    </location>
</feature>
<keyword evidence="5 7" id="KW-1133">Transmembrane helix</keyword>
<feature type="domain" description="Bacterial sugar transferase" evidence="8">
    <location>
        <begin position="283"/>
        <end position="474"/>
    </location>
</feature>
<proteinExistence type="inferred from homology"/>
<evidence type="ECO:0000256" key="4">
    <source>
        <dbReference type="ARBA" id="ARBA00022692"/>
    </source>
</evidence>
<name>A0A1W1VA20_9DEIO</name>
<comment type="subcellular location">
    <subcellularLocation>
        <location evidence="1">Membrane</location>
        <topology evidence="1">Multi-pass membrane protein</topology>
    </subcellularLocation>
</comment>
<comment type="similarity">
    <text evidence="2">Belongs to the bacterial sugar transferase family.</text>
</comment>
<gene>
    <name evidence="9" type="ORF">SAMN00790413_00667</name>
</gene>
<evidence type="ECO:0000256" key="6">
    <source>
        <dbReference type="ARBA" id="ARBA00023136"/>
    </source>
</evidence>
<feature type="transmembrane region" description="Helical" evidence="7">
    <location>
        <begin position="288"/>
        <end position="309"/>
    </location>
</feature>
<dbReference type="SUPFAM" id="SSF53335">
    <property type="entry name" value="S-adenosyl-L-methionine-dependent methyltransferases"/>
    <property type="match status" value="1"/>
</dbReference>
<dbReference type="AlphaFoldDB" id="A0A1W1VA20"/>
<evidence type="ECO:0000256" key="1">
    <source>
        <dbReference type="ARBA" id="ARBA00004141"/>
    </source>
</evidence>
<dbReference type="STRING" id="695939.SAMN00790413_00667"/>
<feature type="transmembrane region" description="Helical" evidence="7">
    <location>
        <begin position="122"/>
        <end position="141"/>
    </location>
</feature>
<evidence type="ECO:0000256" key="3">
    <source>
        <dbReference type="ARBA" id="ARBA00022679"/>
    </source>
</evidence>